<gene>
    <name evidence="5" type="ordered locus">Pnap_3805</name>
</gene>
<dbReference type="SUPFAM" id="SSF54506">
    <property type="entry name" value="Diaminopimelate epimerase-like"/>
    <property type="match status" value="2"/>
</dbReference>
<dbReference type="NCBIfam" id="NF033377">
    <property type="entry name" value="OMA_tautomer"/>
    <property type="match status" value="1"/>
</dbReference>
<dbReference type="Gene3D" id="3.40.190.10">
    <property type="entry name" value="Periplasmic binding protein-like II"/>
    <property type="match status" value="1"/>
</dbReference>
<dbReference type="InterPro" id="IPR042100">
    <property type="entry name" value="Bug_dom1"/>
</dbReference>
<organism evidence="5 6">
    <name type="scientific">Polaromonas naphthalenivorans (strain CJ2)</name>
    <dbReference type="NCBI Taxonomy" id="365044"/>
    <lineage>
        <taxon>Bacteria</taxon>
        <taxon>Pseudomonadati</taxon>
        <taxon>Pseudomonadota</taxon>
        <taxon>Betaproteobacteria</taxon>
        <taxon>Burkholderiales</taxon>
        <taxon>Comamonadaceae</taxon>
        <taxon>Polaromonas</taxon>
    </lineage>
</organism>
<dbReference type="InterPro" id="IPR007400">
    <property type="entry name" value="PrpF-like"/>
</dbReference>
<feature type="compositionally biased region" description="Basic and acidic residues" evidence="4">
    <location>
        <begin position="14"/>
        <end position="23"/>
    </location>
</feature>
<dbReference type="eggNOG" id="COG3181">
    <property type="taxonomic scope" value="Bacteria"/>
</dbReference>
<protein>
    <submittedName>
        <fullName evidence="5">Methylitaconate delta2-delta3-isomerase</fullName>
        <ecNumber evidence="5">5.3.3.6</ecNumber>
    </submittedName>
</protein>
<dbReference type="PANTHER" id="PTHR43709">
    <property type="entry name" value="ACONITATE ISOMERASE-RELATED"/>
    <property type="match status" value="1"/>
</dbReference>
<dbReference type="eggNOG" id="COG2828">
    <property type="taxonomic scope" value="Bacteria"/>
</dbReference>
<dbReference type="KEGG" id="pna:Pnap_3805"/>
<dbReference type="PANTHER" id="PTHR43709:SF3">
    <property type="entry name" value="ISOMERASE YBHH-RELATED"/>
    <property type="match status" value="1"/>
</dbReference>
<evidence type="ECO:0000256" key="4">
    <source>
        <dbReference type="SAM" id="MobiDB-lite"/>
    </source>
</evidence>
<keyword evidence="3 5" id="KW-0413">Isomerase</keyword>
<reference evidence="6" key="1">
    <citation type="journal article" date="2009" name="Environ. Microbiol.">
        <title>The genome of Polaromonas naphthalenivorans strain CJ2, isolated from coal tar-contaminated sediment, reveals physiological and metabolic versatility and evolution through extensive horizontal gene transfer.</title>
        <authorList>
            <person name="Yagi J.M."/>
            <person name="Sims D."/>
            <person name="Brettin T."/>
            <person name="Bruce D."/>
            <person name="Madsen E.L."/>
        </authorList>
    </citation>
    <scope>NUCLEOTIDE SEQUENCE [LARGE SCALE GENOMIC DNA]</scope>
    <source>
        <strain evidence="6">CJ2</strain>
    </source>
</reference>
<evidence type="ECO:0000256" key="1">
    <source>
        <dbReference type="ARBA" id="ARBA00006987"/>
    </source>
</evidence>
<dbReference type="InterPro" id="IPR047687">
    <property type="entry name" value="OMA_tautomer-like"/>
</dbReference>
<comment type="similarity">
    <text evidence="2">Belongs to the PrpF family.</text>
</comment>
<feature type="region of interest" description="Disordered" evidence="4">
    <location>
        <begin position="1"/>
        <end position="23"/>
    </location>
</feature>
<dbReference type="InterPro" id="IPR005064">
    <property type="entry name" value="BUG"/>
</dbReference>
<dbReference type="Pfam" id="PF04303">
    <property type="entry name" value="PrpF"/>
    <property type="match status" value="1"/>
</dbReference>
<proteinExistence type="inferred from homology"/>
<dbReference type="AlphaFoldDB" id="A1VTX3"/>
<dbReference type="GO" id="GO:0050100">
    <property type="term" value="F:methylitaconate delta-isomerase activity"/>
    <property type="evidence" value="ECO:0007669"/>
    <property type="project" value="UniProtKB-EC"/>
</dbReference>
<dbReference type="Gene3D" id="3.40.190.150">
    <property type="entry name" value="Bordetella uptake gene, domain 1"/>
    <property type="match status" value="1"/>
</dbReference>
<dbReference type="SUPFAM" id="SSF53850">
    <property type="entry name" value="Periplasmic binding protein-like II"/>
    <property type="match status" value="1"/>
</dbReference>
<dbReference type="EC" id="5.3.3.6" evidence="5"/>
<accession>A1VTX3</accession>
<sequence length="707" mass="74438">MKRRREHQQPATHRKPDADTDHRLLPARRHAMLNRKIPCVLMRAGTSRGPFFLREWLPEGDEARDQALIGAIGASDPLQLDGLGGGSTLNSKVAIVSRSSQPGCDLDYLFAQVGVGHQSVDTRPNCGNMLSGVAPFAIEQGLIPAQDGHTTARIYNVNTGARIDVTVCTPGGRVTYEGDARIDGVAGTAAPILLNFLDAWGAITGQLFPTGQRIDVIDGLELTCIDAAMPLMILRASDLGLTGRERPAELDADTALLARIEALRLVAGARMGLGDVSGSVIPKPVLVSAGDGPLSITSRYFTPRRCHASHAVTGAIGVATAFALPGTVASGMARTAGKHPLTVLHPAGQIDIEVELQGEGQDATIERAALVRTARKIMQGELHLPGYVFPRSSPDLAASLDAALPFPGKDIQIIVPTSAGGGNDTMARTLTRKLGPVLGQSVTVDNRAGANGSIASEYVAAAQPDGHTLMFGYIATHGINPALQALRYDPVADFAPIGLVGHSPTLLVVHADLPVHSVAELVKLIRSQPGRFSYASAGEGTAPHLAAELFRLRTGITLPGLAHAGAAPAIADTARGNAQLMFPSLFTAQPYLRSGKLRALAVAGPARLASLPDLPTLAEAGVAGIELTQWYALFAPARTPAPVVAQLNSALNTVLQDPEIIARFDADGAQVQTSTPEELHRLLLAERLKWRQVVQQTGLRMEPQAAE</sequence>
<dbReference type="Pfam" id="PF03401">
    <property type="entry name" value="TctC"/>
    <property type="match status" value="1"/>
</dbReference>
<dbReference type="Proteomes" id="UP000000644">
    <property type="component" value="Chromosome"/>
</dbReference>
<evidence type="ECO:0000256" key="3">
    <source>
        <dbReference type="ARBA" id="ARBA00023235"/>
    </source>
</evidence>
<dbReference type="CDD" id="cd13578">
    <property type="entry name" value="PBP2_Bug27"/>
    <property type="match status" value="1"/>
</dbReference>
<evidence type="ECO:0000313" key="5">
    <source>
        <dbReference type="EMBL" id="ABM39101.1"/>
    </source>
</evidence>
<name>A1VTX3_POLNA</name>
<evidence type="ECO:0000256" key="2">
    <source>
        <dbReference type="ARBA" id="ARBA00007673"/>
    </source>
</evidence>
<keyword evidence="6" id="KW-1185">Reference proteome</keyword>
<dbReference type="STRING" id="365044.Pnap_3805"/>
<evidence type="ECO:0000313" key="6">
    <source>
        <dbReference type="Proteomes" id="UP000000644"/>
    </source>
</evidence>
<dbReference type="HOGENOM" id="CLU_024185_0_0_4"/>
<dbReference type="EMBL" id="CP000529">
    <property type="protein sequence ID" value="ABM39101.1"/>
    <property type="molecule type" value="Genomic_DNA"/>
</dbReference>
<dbReference type="Gene3D" id="3.10.310.10">
    <property type="entry name" value="Diaminopimelate Epimerase, Chain A, domain 1"/>
    <property type="match status" value="2"/>
</dbReference>
<comment type="similarity">
    <text evidence="1">Belongs to the UPF0065 (bug) family.</text>
</comment>